<reference evidence="4 5" key="1">
    <citation type="submission" date="2016-07" db="EMBL/GenBank/DDBJ databases">
        <title>Draft genome sequence of Prauserella sp. YIM 121212, isolated from alkaline soil.</title>
        <authorList>
            <person name="Ruckert C."/>
            <person name="Albersmeier A."/>
            <person name="Jiang C.-L."/>
            <person name="Jiang Y."/>
            <person name="Kalinowski J."/>
            <person name="Schneider O."/>
            <person name="Winkler A."/>
            <person name="Zotchev S.B."/>
        </authorList>
    </citation>
    <scope>NUCLEOTIDE SEQUENCE [LARGE SCALE GENOMIC DNA]</scope>
    <source>
        <strain evidence="4 5">YIM 121212</strain>
    </source>
</reference>
<dbReference type="CDD" id="cd02440">
    <property type="entry name" value="AdoMet_MTases"/>
    <property type="match status" value="1"/>
</dbReference>
<dbReference type="PANTHER" id="PTHR43861">
    <property type="entry name" value="TRANS-ACONITATE 2-METHYLTRANSFERASE-RELATED"/>
    <property type="match status" value="1"/>
</dbReference>
<keyword evidence="5" id="KW-1185">Reference proteome</keyword>
<protein>
    <submittedName>
        <fullName evidence="4">Methyltransferase</fullName>
    </submittedName>
</protein>
<dbReference type="GO" id="GO:0032259">
    <property type="term" value="P:methylation"/>
    <property type="evidence" value="ECO:0007669"/>
    <property type="project" value="UniProtKB-KW"/>
</dbReference>
<name>A0A318LTM8_9PSEU</name>
<dbReference type="Proteomes" id="UP000247892">
    <property type="component" value="Unassembled WGS sequence"/>
</dbReference>
<dbReference type="Pfam" id="PF13649">
    <property type="entry name" value="Methyltransf_25"/>
    <property type="match status" value="1"/>
</dbReference>
<dbReference type="EMBL" id="MASU01000005">
    <property type="protein sequence ID" value="PXY36950.1"/>
    <property type="molecule type" value="Genomic_DNA"/>
</dbReference>
<evidence type="ECO:0000313" key="4">
    <source>
        <dbReference type="EMBL" id="PXY36950.1"/>
    </source>
</evidence>
<accession>A0A318LTM8</accession>
<sequence length="228" mass="25111">MYPDTETPATVEFLASLVEPGARVVELGAGTGRLAVPLAAKGLSVHAVEVSGQMLEKLRERDPQGTVKTVRADFTEHVVDGNFDLCYIVCNTLFMVPDPERQIETLRRAGEHLAPGGTLVVEVYDPAPFHQLTRPELQIRHLAADRVMFDTISVDQANQVLMEIHTVIGGGSVSTYAEVSRYAWPSELDLMARLAGLTTVDRFGDWERGPFTPGSQRHVTLYRRAEPA</sequence>
<evidence type="ECO:0000256" key="1">
    <source>
        <dbReference type="ARBA" id="ARBA00022603"/>
    </source>
</evidence>
<dbReference type="InterPro" id="IPR041698">
    <property type="entry name" value="Methyltransf_25"/>
</dbReference>
<proteinExistence type="predicted"/>
<feature type="domain" description="Methyltransferase" evidence="3">
    <location>
        <begin position="24"/>
        <end position="117"/>
    </location>
</feature>
<dbReference type="GO" id="GO:0008168">
    <property type="term" value="F:methyltransferase activity"/>
    <property type="evidence" value="ECO:0007669"/>
    <property type="project" value="UniProtKB-KW"/>
</dbReference>
<dbReference type="Gene3D" id="3.40.50.150">
    <property type="entry name" value="Vaccinia Virus protein VP39"/>
    <property type="match status" value="1"/>
</dbReference>
<dbReference type="InterPro" id="IPR029063">
    <property type="entry name" value="SAM-dependent_MTases_sf"/>
</dbReference>
<keyword evidence="1 4" id="KW-0489">Methyltransferase</keyword>
<dbReference type="SUPFAM" id="SSF53335">
    <property type="entry name" value="S-adenosyl-L-methionine-dependent methyltransferases"/>
    <property type="match status" value="1"/>
</dbReference>
<evidence type="ECO:0000259" key="3">
    <source>
        <dbReference type="Pfam" id="PF13649"/>
    </source>
</evidence>
<evidence type="ECO:0000256" key="2">
    <source>
        <dbReference type="ARBA" id="ARBA00022679"/>
    </source>
</evidence>
<organism evidence="4 5">
    <name type="scientific">Prauserella flavalba</name>
    <dbReference type="NCBI Taxonomy" id="1477506"/>
    <lineage>
        <taxon>Bacteria</taxon>
        <taxon>Bacillati</taxon>
        <taxon>Actinomycetota</taxon>
        <taxon>Actinomycetes</taxon>
        <taxon>Pseudonocardiales</taxon>
        <taxon>Pseudonocardiaceae</taxon>
        <taxon>Prauserella</taxon>
    </lineage>
</organism>
<comment type="caution">
    <text evidence="4">The sequence shown here is derived from an EMBL/GenBank/DDBJ whole genome shotgun (WGS) entry which is preliminary data.</text>
</comment>
<dbReference type="AlphaFoldDB" id="A0A318LTM8"/>
<dbReference type="PANTHER" id="PTHR43861:SF1">
    <property type="entry name" value="TRANS-ACONITATE 2-METHYLTRANSFERASE"/>
    <property type="match status" value="1"/>
</dbReference>
<keyword evidence="2 4" id="KW-0808">Transferase</keyword>
<gene>
    <name evidence="4" type="ORF">BA062_12905</name>
</gene>
<evidence type="ECO:0000313" key="5">
    <source>
        <dbReference type="Proteomes" id="UP000247892"/>
    </source>
</evidence>